<accession>A0A4R8V2T7</accession>
<reference evidence="1 2" key="1">
    <citation type="submission" date="2019-03" db="EMBL/GenBank/DDBJ databases">
        <title>Genomics of glacier-inhabiting Cryobacterium strains.</title>
        <authorList>
            <person name="Liu Q."/>
            <person name="Xin Y.-H."/>
        </authorList>
    </citation>
    <scope>NUCLEOTIDE SEQUENCE [LARGE SCALE GENOMIC DNA]</scope>
    <source>
        <strain evidence="1 2">HLT2-23</strain>
    </source>
</reference>
<dbReference type="SUPFAM" id="SSF49503">
    <property type="entry name" value="Cupredoxins"/>
    <property type="match status" value="1"/>
</dbReference>
<dbReference type="EMBL" id="SOEY01000006">
    <property type="protein sequence ID" value="TFB76284.1"/>
    <property type="molecule type" value="Genomic_DNA"/>
</dbReference>
<dbReference type="AlphaFoldDB" id="A0A4R8V2T7"/>
<name>A0A4R8V2T7_9MICO</name>
<evidence type="ECO:0008006" key="3">
    <source>
        <dbReference type="Google" id="ProtNLM"/>
    </source>
</evidence>
<keyword evidence="2" id="KW-1185">Reference proteome</keyword>
<proteinExistence type="predicted"/>
<gene>
    <name evidence="1" type="ORF">E3O06_02630</name>
</gene>
<dbReference type="Gene3D" id="2.60.40.420">
    <property type="entry name" value="Cupredoxins - blue copper proteins"/>
    <property type="match status" value="1"/>
</dbReference>
<dbReference type="InterPro" id="IPR008972">
    <property type="entry name" value="Cupredoxin"/>
</dbReference>
<evidence type="ECO:0000313" key="2">
    <source>
        <dbReference type="Proteomes" id="UP000298173"/>
    </source>
</evidence>
<sequence>MEPGRFDSLAGVQRWGARLAGGALAPDGPMRTIEPGETLKYSFTATRSGIWLYHCSTMPSVVPPGVSWSFRRTDCGQLDLELPLISPGS</sequence>
<organism evidence="1 2">
    <name type="scientific">Cryobacterium glaciale</name>
    <dbReference type="NCBI Taxonomy" id="1259145"/>
    <lineage>
        <taxon>Bacteria</taxon>
        <taxon>Bacillati</taxon>
        <taxon>Actinomycetota</taxon>
        <taxon>Actinomycetes</taxon>
        <taxon>Micrococcales</taxon>
        <taxon>Microbacteriaceae</taxon>
        <taxon>Cryobacterium</taxon>
    </lineage>
</organism>
<protein>
    <recommendedName>
        <fullName evidence="3">Plastocyanin-like domain-containing protein</fullName>
    </recommendedName>
</protein>
<comment type="caution">
    <text evidence="1">The sequence shown here is derived from an EMBL/GenBank/DDBJ whole genome shotgun (WGS) entry which is preliminary data.</text>
</comment>
<dbReference type="Proteomes" id="UP000298173">
    <property type="component" value="Unassembled WGS sequence"/>
</dbReference>
<evidence type="ECO:0000313" key="1">
    <source>
        <dbReference type="EMBL" id="TFB76284.1"/>
    </source>
</evidence>